<sequence length="67" mass="7486">MLIVLQAVQGPSRELLNGATAKPSNELGSSCFGLQIINNHKIRNRASKTLIIIIQSLNLLFWWKGRL</sequence>
<reference evidence="1" key="1">
    <citation type="journal article" date="2014" name="Genome Biol. Evol.">
        <title>Pangenome evidence for extensive interdomain horizontal transfer affecting lineage core and shell genes in uncultured planktonic thaumarchaeota and euryarchaeota.</title>
        <authorList>
            <person name="Deschamps P."/>
            <person name="Zivanovic Y."/>
            <person name="Moreira D."/>
            <person name="Rodriguez-Valera F."/>
            <person name="Lopez-Garcia P."/>
        </authorList>
    </citation>
    <scope>NUCLEOTIDE SEQUENCE</scope>
</reference>
<accession>A0A075GGL7</accession>
<proteinExistence type="predicted"/>
<protein>
    <submittedName>
        <fullName evidence="1">Uncharacterized protein</fullName>
    </submittedName>
</protein>
<name>A0A075GGL7_9EURY</name>
<dbReference type="EMBL" id="KF900602">
    <property type="protein sequence ID" value="AIF00783.1"/>
    <property type="molecule type" value="Genomic_DNA"/>
</dbReference>
<organism evidence="1">
    <name type="scientific">uncultured marine group II/III euryarchaeote KM3_139_C07</name>
    <dbReference type="NCBI Taxonomy" id="1457870"/>
    <lineage>
        <taxon>Archaea</taxon>
        <taxon>Methanobacteriati</taxon>
        <taxon>Methanobacteriota</taxon>
        <taxon>environmental samples</taxon>
    </lineage>
</organism>
<dbReference type="AlphaFoldDB" id="A0A075GGL7"/>
<evidence type="ECO:0000313" key="1">
    <source>
        <dbReference type="EMBL" id="AIF00783.1"/>
    </source>
</evidence>